<sequence length="189" mass="20164">MPSSDQHRVDEIVRKKLEFVLSLAGGSFAGDIAKRITLGDVHLSGIQLEGSDDTKPDRGAQAVVTCHLTVEKDCCNIRGNAHGGMLAWLVDQCSSLSLLALSGPGERWISSGVSTNLNVNYISAAPVGTKLAITTSVLQQGRVTGLLETRIVNEETGKLVCFATHVKQDPVGGAPFPNREKLEAMRSKL</sequence>
<name>A0A2S5B9X0_9BASI</name>
<dbReference type="SUPFAM" id="SSF54637">
    <property type="entry name" value="Thioesterase/thiol ester dehydrase-isomerase"/>
    <property type="match status" value="1"/>
</dbReference>
<comment type="similarity">
    <text evidence="1">Belongs to the thioesterase PaaI family.</text>
</comment>
<organism evidence="4 5">
    <name type="scientific">Rhodotorula taiwanensis</name>
    <dbReference type="NCBI Taxonomy" id="741276"/>
    <lineage>
        <taxon>Eukaryota</taxon>
        <taxon>Fungi</taxon>
        <taxon>Dikarya</taxon>
        <taxon>Basidiomycota</taxon>
        <taxon>Pucciniomycotina</taxon>
        <taxon>Microbotryomycetes</taxon>
        <taxon>Sporidiobolales</taxon>
        <taxon>Sporidiobolaceae</taxon>
        <taxon>Rhodotorula</taxon>
    </lineage>
</organism>
<dbReference type="InterPro" id="IPR029069">
    <property type="entry name" value="HotDog_dom_sf"/>
</dbReference>
<evidence type="ECO:0000313" key="5">
    <source>
        <dbReference type="Proteomes" id="UP000237144"/>
    </source>
</evidence>
<comment type="caution">
    <text evidence="4">The sequence shown here is derived from an EMBL/GenBank/DDBJ whole genome shotgun (WGS) entry which is preliminary data.</text>
</comment>
<evidence type="ECO:0000313" key="4">
    <source>
        <dbReference type="EMBL" id="POY73568.1"/>
    </source>
</evidence>
<feature type="domain" description="Thioesterase" evidence="3">
    <location>
        <begin position="79"/>
        <end position="158"/>
    </location>
</feature>
<evidence type="ECO:0000259" key="3">
    <source>
        <dbReference type="Pfam" id="PF03061"/>
    </source>
</evidence>
<dbReference type="PANTHER" id="PTHR21660">
    <property type="entry name" value="THIOESTERASE SUPERFAMILY MEMBER-RELATED"/>
    <property type="match status" value="1"/>
</dbReference>
<dbReference type="Pfam" id="PF03061">
    <property type="entry name" value="4HBT"/>
    <property type="match status" value="1"/>
</dbReference>
<dbReference type="InterPro" id="IPR006683">
    <property type="entry name" value="Thioestr_dom"/>
</dbReference>
<keyword evidence="2" id="KW-0378">Hydrolase</keyword>
<dbReference type="OrthoDB" id="2831072at2759"/>
<dbReference type="GO" id="GO:0047617">
    <property type="term" value="F:fatty acyl-CoA hydrolase activity"/>
    <property type="evidence" value="ECO:0007669"/>
    <property type="project" value="InterPro"/>
</dbReference>
<reference evidence="4 5" key="1">
    <citation type="journal article" date="2018" name="Front. Microbiol.">
        <title>Prospects for Fungal Bioremediation of Acidic Radioactive Waste Sites: Characterization and Genome Sequence of Rhodotorula taiwanensis MD1149.</title>
        <authorList>
            <person name="Tkavc R."/>
            <person name="Matrosova V.Y."/>
            <person name="Grichenko O.E."/>
            <person name="Gostincar C."/>
            <person name="Volpe R.P."/>
            <person name="Klimenkova P."/>
            <person name="Gaidamakova E.K."/>
            <person name="Zhou C.E."/>
            <person name="Stewart B.J."/>
            <person name="Lyman M.G."/>
            <person name="Malfatti S.A."/>
            <person name="Rubinfeld B."/>
            <person name="Courtot M."/>
            <person name="Singh J."/>
            <person name="Dalgard C.L."/>
            <person name="Hamilton T."/>
            <person name="Frey K.G."/>
            <person name="Gunde-Cimerman N."/>
            <person name="Dugan L."/>
            <person name="Daly M.J."/>
        </authorList>
    </citation>
    <scope>NUCLEOTIDE SEQUENCE [LARGE SCALE GENOMIC DNA]</scope>
    <source>
        <strain evidence="4 5">MD1149</strain>
    </source>
</reference>
<dbReference type="InterPro" id="IPR003736">
    <property type="entry name" value="PAAI_dom"/>
</dbReference>
<dbReference type="CDD" id="cd03443">
    <property type="entry name" value="PaaI_thioesterase"/>
    <property type="match status" value="1"/>
</dbReference>
<dbReference type="Proteomes" id="UP000237144">
    <property type="component" value="Unassembled WGS sequence"/>
</dbReference>
<dbReference type="EMBL" id="PJQD01000036">
    <property type="protein sequence ID" value="POY73568.1"/>
    <property type="molecule type" value="Genomic_DNA"/>
</dbReference>
<dbReference type="STRING" id="741276.A0A2S5B9X0"/>
<proteinExistence type="inferred from homology"/>
<dbReference type="InterPro" id="IPR039298">
    <property type="entry name" value="ACOT13"/>
</dbReference>
<protein>
    <recommendedName>
        <fullName evidence="3">Thioesterase domain-containing protein</fullName>
    </recommendedName>
</protein>
<gene>
    <name evidence="4" type="ORF">BMF94_3506</name>
</gene>
<accession>A0A2S5B9X0</accession>
<evidence type="ECO:0000256" key="2">
    <source>
        <dbReference type="ARBA" id="ARBA00022801"/>
    </source>
</evidence>
<dbReference type="Gene3D" id="3.10.129.10">
    <property type="entry name" value="Hotdog Thioesterase"/>
    <property type="match status" value="1"/>
</dbReference>
<evidence type="ECO:0000256" key="1">
    <source>
        <dbReference type="ARBA" id="ARBA00008324"/>
    </source>
</evidence>
<dbReference type="AlphaFoldDB" id="A0A2S5B9X0"/>
<dbReference type="PANTHER" id="PTHR21660:SF1">
    <property type="entry name" value="ACYL-COENZYME A THIOESTERASE 13"/>
    <property type="match status" value="1"/>
</dbReference>
<keyword evidence="5" id="KW-1185">Reference proteome</keyword>
<dbReference type="NCBIfam" id="TIGR00369">
    <property type="entry name" value="unchar_dom_1"/>
    <property type="match status" value="1"/>
</dbReference>